<dbReference type="PANTHER" id="PTHR42748">
    <property type="entry name" value="NITROGEN METABOLITE REPRESSION PROTEIN NMRA FAMILY MEMBER"/>
    <property type="match status" value="1"/>
</dbReference>
<dbReference type="Gene3D" id="3.90.25.10">
    <property type="entry name" value="UDP-galactose 4-epimerase, domain 1"/>
    <property type="match status" value="1"/>
</dbReference>
<keyword evidence="2" id="KW-0521">NADP</keyword>
<sequence length="321" mass="33961">MAKTILVTGATGKQGGAVIDALLSADPDGSTFTILALTRNASSPSATRLLSKAPHGNLKLVQGNLDDVPAVFEAAKAAAPNDGDAIWGVYSVQVSLGPGVSTEGETAQGTALIDAAVAHGVQHFVYSSVDRGGDEASWETATPVPHFQSKYRVEQHLKAATAEGEPGAAMGWTILRPVAFMDNLGTGFATRVFVAALKNYLGERDKALQWVAVADIGVFAAKAFAQPEKWDRRAVGLAGDELTMEQLNEAFLEATGSPVPSTFWFFGSALTGLVKEMGTMLEWFASDHGYGVKVAELKKEHPGLLTMKEWLVKKSPFARAA</sequence>
<dbReference type="Proteomes" id="UP001197093">
    <property type="component" value="Unassembled WGS sequence"/>
</dbReference>
<evidence type="ECO:0000313" key="5">
    <source>
        <dbReference type="Proteomes" id="UP001197093"/>
    </source>
</evidence>
<dbReference type="InterPro" id="IPR008030">
    <property type="entry name" value="NmrA-like"/>
</dbReference>
<dbReference type="PANTHER" id="PTHR42748:SF25">
    <property type="entry name" value="NMRA FAMILY PROTEIN"/>
    <property type="match status" value="1"/>
</dbReference>
<dbReference type="AlphaFoldDB" id="A0AAD4EQM4"/>
<organism evidence="4 5">
    <name type="scientific">Staphylotrichum longicolle</name>
    <dbReference type="NCBI Taxonomy" id="669026"/>
    <lineage>
        <taxon>Eukaryota</taxon>
        <taxon>Fungi</taxon>
        <taxon>Dikarya</taxon>
        <taxon>Ascomycota</taxon>
        <taxon>Pezizomycotina</taxon>
        <taxon>Sordariomycetes</taxon>
        <taxon>Sordariomycetidae</taxon>
        <taxon>Sordariales</taxon>
        <taxon>Chaetomiaceae</taxon>
        <taxon>Staphylotrichum</taxon>
    </lineage>
</organism>
<dbReference type="EMBL" id="JAHCVI010000004">
    <property type="protein sequence ID" value="KAG7285733.1"/>
    <property type="molecule type" value="Genomic_DNA"/>
</dbReference>
<dbReference type="InterPro" id="IPR036291">
    <property type="entry name" value="NAD(P)-bd_dom_sf"/>
</dbReference>
<dbReference type="Pfam" id="PF05368">
    <property type="entry name" value="NmrA"/>
    <property type="match status" value="1"/>
</dbReference>
<comment type="similarity">
    <text evidence="1">Belongs to the NmrA-type oxidoreductase family.</text>
</comment>
<proteinExistence type="inferred from homology"/>
<dbReference type="InterPro" id="IPR051164">
    <property type="entry name" value="NmrA-like_oxidored"/>
</dbReference>
<name>A0AAD4EQM4_9PEZI</name>
<dbReference type="Gene3D" id="3.40.50.720">
    <property type="entry name" value="NAD(P)-binding Rossmann-like Domain"/>
    <property type="match status" value="1"/>
</dbReference>
<evidence type="ECO:0000256" key="1">
    <source>
        <dbReference type="ARBA" id="ARBA00006328"/>
    </source>
</evidence>
<evidence type="ECO:0000256" key="2">
    <source>
        <dbReference type="ARBA" id="ARBA00022857"/>
    </source>
</evidence>
<accession>A0AAD4EQM4</accession>
<comment type="caution">
    <text evidence="4">The sequence shown here is derived from an EMBL/GenBank/DDBJ whole genome shotgun (WGS) entry which is preliminary data.</text>
</comment>
<gene>
    <name evidence="4" type="ORF">NEMBOFW57_008027</name>
</gene>
<evidence type="ECO:0000313" key="4">
    <source>
        <dbReference type="EMBL" id="KAG7285733.1"/>
    </source>
</evidence>
<keyword evidence="5" id="KW-1185">Reference proteome</keyword>
<dbReference type="SUPFAM" id="SSF51735">
    <property type="entry name" value="NAD(P)-binding Rossmann-fold domains"/>
    <property type="match status" value="1"/>
</dbReference>
<dbReference type="GO" id="GO:0005634">
    <property type="term" value="C:nucleus"/>
    <property type="evidence" value="ECO:0007669"/>
    <property type="project" value="TreeGrafter"/>
</dbReference>
<feature type="domain" description="NmrA-like" evidence="3">
    <location>
        <begin position="2"/>
        <end position="310"/>
    </location>
</feature>
<evidence type="ECO:0000259" key="3">
    <source>
        <dbReference type="Pfam" id="PF05368"/>
    </source>
</evidence>
<reference evidence="4" key="1">
    <citation type="submission" date="2023-02" db="EMBL/GenBank/DDBJ databases">
        <authorList>
            <person name="Palmer J.M."/>
        </authorList>
    </citation>
    <scope>NUCLEOTIDE SEQUENCE</scope>
    <source>
        <strain evidence="4">FW57</strain>
    </source>
</reference>
<protein>
    <recommendedName>
        <fullName evidence="3">NmrA-like domain-containing protein</fullName>
    </recommendedName>
</protein>